<keyword evidence="8" id="KW-0472">Membrane</keyword>
<dbReference type="eggNOG" id="ENOG502QPJ5">
    <property type="taxonomic scope" value="Eukaryota"/>
</dbReference>
<keyword evidence="9" id="KW-1015">Disulfide bond</keyword>
<dbReference type="Gramene" id="LPERR06G07850.1">
    <property type="protein sequence ID" value="LPERR06G07850.1"/>
    <property type="gene ID" value="LPERR06G07850"/>
</dbReference>
<keyword evidence="15" id="KW-1185">Reference proteome</keyword>
<feature type="domain" description="Trichome birefringence-like C-terminal" evidence="12">
    <location>
        <begin position="196"/>
        <end position="243"/>
    </location>
</feature>
<dbReference type="STRING" id="77586.A0A0D9WNP2"/>
<feature type="region of interest" description="Disordered" evidence="11">
    <location>
        <begin position="119"/>
        <end position="139"/>
    </location>
</feature>
<dbReference type="Pfam" id="PF13839">
    <property type="entry name" value="PC-Esterase"/>
    <property type="match status" value="1"/>
</dbReference>
<evidence type="ECO:0000256" key="8">
    <source>
        <dbReference type="ARBA" id="ARBA00023136"/>
    </source>
</evidence>
<dbReference type="InterPro" id="IPR026057">
    <property type="entry name" value="TBL_C"/>
</dbReference>
<accession>A0A0D9WNP2</accession>
<keyword evidence="3" id="KW-0808">Transferase</keyword>
<feature type="compositionally biased region" description="Low complexity" evidence="11">
    <location>
        <begin position="71"/>
        <end position="85"/>
    </location>
</feature>
<keyword evidence="4" id="KW-0812">Transmembrane</keyword>
<dbReference type="PANTHER" id="PTHR32285">
    <property type="entry name" value="PROTEIN TRICHOME BIREFRINGENCE-LIKE 9-RELATED"/>
    <property type="match status" value="1"/>
</dbReference>
<reference evidence="14 15" key="1">
    <citation type="submission" date="2012-08" db="EMBL/GenBank/DDBJ databases">
        <title>Oryza genome evolution.</title>
        <authorList>
            <person name="Wing R.A."/>
        </authorList>
    </citation>
    <scope>NUCLEOTIDE SEQUENCE</scope>
</reference>
<dbReference type="GO" id="GO:0000139">
    <property type="term" value="C:Golgi membrane"/>
    <property type="evidence" value="ECO:0007669"/>
    <property type="project" value="UniProtKB-SubCell"/>
</dbReference>
<keyword evidence="7" id="KW-0333">Golgi apparatus</keyword>
<organism evidence="14 15">
    <name type="scientific">Leersia perrieri</name>
    <dbReference type="NCBI Taxonomy" id="77586"/>
    <lineage>
        <taxon>Eukaryota</taxon>
        <taxon>Viridiplantae</taxon>
        <taxon>Streptophyta</taxon>
        <taxon>Embryophyta</taxon>
        <taxon>Tracheophyta</taxon>
        <taxon>Spermatophyta</taxon>
        <taxon>Magnoliopsida</taxon>
        <taxon>Liliopsida</taxon>
        <taxon>Poales</taxon>
        <taxon>Poaceae</taxon>
        <taxon>BOP clade</taxon>
        <taxon>Oryzoideae</taxon>
        <taxon>Oryzeae</taxon>
        <taxon>Oryzinae</taxon>
        <taxon>Leersia</taxon>
    </lineage>
</organism>
<name>A0A0D9WNP2_9ORYZ</name>
<evidence type="ECO:0000256" key="7">
    <source>
        <dbReference type="ARBA" id="ARBA00023034"/>
    </source>
</evidence>
<evidence type="ECO:0000259" key="13">
    <source>
        <dbReference type="Pfam" id="PF14416"/>
    </source>
</evidence>
<evidence type="ECO:0000259" key="12">
    <source>
        <dbReference type="Pfam" id="PF13839"/>
    </source>
</evidence>
<evidence type="ECO:0000256" key="5">
    <source>
        <dbReference type="ARBA" id="ARBA00022968"/>
    </source>
</evidence>
<evidence type="ECO:0000256" key="11">
    <source>
        <dbReference type="SAM" id="MobiDB-lite"/>
    </source>
</evidence>
<dbReference type="PANTHER" id="PTHR32285:SF253">
    <property type="entry name" value="OS06G0234600 PROTEIN"/>
    <property type="match status" value="1"/>
</dbReference>
<dbReference type="Pfam" id="PF14416">
    <property type="entry name" value="PMR5N"/>
    <property type="match status" value="1"/>
</dbReference>
<evidence type="ECO:0000256" key="6">
    <source>
        <dbReference type="ARBA" id="ARBA00022989"/>
    </source>
</evidence>
<keyword evidence="6" id="KW-1133">Transmembrane helix</keyword>
<evidence type="ECO:0000313" key="14">
    <source>
        <dbReference type="EnsemblPlants" id="LPERR06G07850.1"/>
    </source>
</evidence>
<feature type="domain" description="Trichome birefringence-like N-terminal" evidence="13">
    <location>
        <begin position="144"/>
        <end position="195"/>
    </location>
</feature>
<evidence type="ECO:0000256" key="1">
    <source>
        <dbReference type="ARBA" id="ARBA00004323"/>
    </source>
</evidence>
<evidence type="ECO:0000256" key="9">
    <source>
        <dbReference type="ARBA" id="ARBA00023157"/>
    </source>
</evidence>
<keyword evidence="10" id="KW-0325">Glycoprotein</keyword>
<sequence>MKKPAGGGMASPPPSPPSCKAGSGSPRLLHSCSGGSEWSVVIRRNVKSSLLLLLVLSTFFVFSSLHSSRSFEPEPAAAGGEALAPSQSTVPGDDDRGNEEEIAVAEKSALADISLPSANSSAAAVPTPNEAEQTGGAGANMDGKCDVSMGKWVRDPTGPVYTYLTCPTLSDYKNCQKYGKDDSHLYWRWQPDGCDLPRFSPEKFLATVRGKSLAFIGDSLARNQMDSLLCLLSQARSTLRNIYCANLPWLQ</sequence>
<feature type="region of interest" description="Disordered" evidence="11">
    <location>
        <begin position="1"/>
        <end position="26"/>
    </location>
</feature>
<dbReference type="Proteomes" id="UP000032180">
    <property type="component" value="Chromosome 6"/>
</dbReference>
<reference evidence="14" key="3">
    <citation type="submission" date="2015-04" db="UniProtKB">
        <authorList>
            <consortium name="EnsemblPlants"/>
        </authorList>
    </citation>
    <scope>IDENTIFICATION</scope>
</reference>
<comment type="similarity">
    <text evidence="2">Belongs to the PC-esterase family. TBL subfamily.</text>
</comment>
<protein>
    <submittedName>
        <fullName evidence="14">Uncharacterized protein</fullName>
    </submittedName>
</protein>
<dbReference type="InterPro" id="IPR029962">
    <property type="entry name" value="TBL"/>
</dbReference>
<dbReference type="EnsemblPlants" id="LPERR06G07850.1">
    <property type="protein sequence ID" value="LPERR06G07850.1"/>
    <property type="gene ID" value="LPERR06G07850"/>
</dbReference>
<evidence type="ECO:0000313" key="15">
    <source>
        <dbReference type="Proteomes" id="UP000032180"/>
    </source>
</evidence>
<reference evidence="15" key="2">
    <citation type="submission" date="2013-12" db="EMBL/GenBank/DDBJ databases">
        <authorList>
            <person name="Yu Y."/>
            <person name="Lee S."/>
            <person name="de Baynast K."/>
            <person name="Wissotski M."/>
            <person name="Liu L."/>
            <person name="Talag J."/>
            <person name="Goicoechea J."/>
            <person name="Angelova A."/>
            <person name="Jetty R."/>
            <person name="Kudrna D."/>
            <person name="Golser W."/>
            <person name="Rivera L."/>
            <person name="Zhang J."/>
            <person name="Wing R."/>
        </authorList>
    </citation>
    <scope>NUCLEOTIDE SEQUENCE</scope>
</reference>
<dbReference type="InterPro" id="IPR025846">
    <property type="entry name" value="TBL_N"/>
</dbReference>
<comment type="subcellular location">
    <subcellularLocation>
        <location evidence="1">Golgi apparatus membrane</location>
        <topology evidence="1">Single-pass type II membrane protein</topology>
    </subcellularLocation>
</comment>
<dbReference type="HOGENOM" id="CLU_1091352_0_0_1"/>
<dbReference type="AlphaFoldDB" id="A0A0D9WNP2"/>
<feature type="region of interest" description="Disordered" evidence="11">
    <location>
        <begin position="71"/>
        <end position="98"/>
    </location>
</feature>
<evidence type="ECO:0000256" key="3">
    <source>
        <dbReference type="ARBA" id="ARBA00022679"/>
    </source>
</evidence>
<proteinExistence type="inferred from homology"/>
<keyword evidence="5" id="KW-0735">Signal-anchor</keyword>
<evidence type="ECO:0000256" key="4">
    <source>
        <dbReference type="ARBA" id="ARBA00022692"/>
    </source>
</evidence>
<evidence type="ECO:0000256" key="2">
    <source>
        <dbReference type="ARBA" id="ARBA00007727"/>
    </source>
</evidence>
<evidence type="ECO:0000256" key="10">
    <source>
        <dbReference type="ARBA" id="ARBA00023180"/>
    </source>
</evidence>
<dbReference type="GO" id="GO:1990538">
    <property type="term" value="F:xylan O-acetyltransferase activity"/>
    <property type="evidence" value="ECO:0007669"/>
    <property type="project" value="UniProtKB-ARBA"/>
</dbReference>